<dbReference type="Pfam" id="PF00004">
    <property type="entry name" value="AAA"/>
    <property type="match status" value="1"/>
</dbReference>
<dbReference type="SMART" id="SM00382">
    <property type="entry name" value="AAA"/>
    <property type="match status" value="1"/>
</dbReference>
<dbReference type="GO" id="GO:0016887">
    <property type="term" value="F:ATP hydrolysis activity"/>
    <property type="evidence" value="ECO:0007669"/>
    <property type="project" value="InterPro"/>
</dbReference>
<dbReference type="InterPro" id="IPR057224">
    <property type="entry name" value="DUF7902"/>
</dbReference>
<organism evidence="2 3">
    <name type="scientific">Rhodocytophaga rosea</name>
    <dbReference type="NCBI Taxonomy" id="2704465"/>
    <lineage>
        <taxon>Bacteria</taxon>
        <taxon>Pseudomonadati</taxon>
        <taxon>Bacteroidota</taxon>
        <taxon>Cytophagia</taxon>
        <taxon>Cytophagales</taxon>
        <taxon>Rhodocytophagaceae</taxon>
        <taxon>Rhodocytophaga</taxon>
    </lineage>
</organism>
<gene>
    <name evidence="2" type="ORF">GXP67_15560</name>
</gene>
<dbReference type="Pfam" id="PF25472">
    <property type="entry name" value="DUF7902"/>
    <property type="match status" value="1"/>
</dbReference>
<keyword evidence="3" id="KW-1185">Reference proteome</keyword>
<dbReference type="InterPro" id="IPR027417">
    <property type="entry name" value="P-loop_NTPase"/>
</dbReference>
<evidence type="ECO:0000313" key="3">
    <source>
        <dbReference type="Proteomes" id="UP000480178"/>
    </source>
</evidence>
<name>A0A6C0GJ19_9BACT</name>
<dbReference type="InterPro" id="IPR020958">
    <property type="entry name" value="DUF3686"/>
</dbReference>
<dbReference type="SUPFAM" id="SSF52540">
    <property type="entry name" value="P-loop containing nucleoside triphosphate hydrolases"/>
    <property type="match status" value="1"/>
</dbReference>
<dbReference type="Proteomes" id="UP000480178">
    <property type="component" value="Chromosome"/>
</dbReference>
<evidence type="ECO:0000259" key="1">
    <source>
        <dbReference type="SMART" id="SM00382"/>
    </source>
</evidence>
<dbReference type="Pfam" id="PF12458">
    <property type="entry name" value="DUF3686"/>
    <property type="match status" value="1"/>
</dbReference>
<dbReference type="InterPro" id="IPR003593">
    <property type="entry name" value="AAA+_ATPase"/>
</dbReference>
<dbReference type="Gene3D" id="3.40.50.300">
    <property type="entry name" value="P-loop containing nucleotide triphosphate hydrolases"/>
    <property type="match status" value="1"/>
</dbReference>
<dbReference type="EMBL" id="CP048222">
    <property type="protein sequence ID" value="QHT67955.1"/>
    <property type="molecule type" value="Genomic_DNA"/>
</dbReference>
<dbReference type="GO" id="GO:0005524">
    <property type="term" value="F:ATP binding"/>
    <property type="evidence" value="ECO:0007669"/>
    <property type="project" value="InterPro"/>
</dbReference>
<dbReference type="KEGG" id="rhoz:GXP67_15560"/>
<dbReference type="RefSeq" id="WP_162443976.1">
    <property type="nucleotide sequence ID" value="NZ_CP048222.1"/>
</dbReference>
<accession>A0A6C0GJ19</accession>
<feature type="domain" description="AAA+ ATPase" evidence="1">
    <location>
        <begin position="1286"/>
        <end position="1435"/>
    </location>
</feature>
<dbReference type="InterPro" id="IPR003959">
    <property type="entry name" value="ATPase_AAA_core"/>
</dbReference>
<protein>
    <submittedName>
        <fullName evidence="2">AAA family ATPase</fullName>
    </submittedName>
</protein>
<evidence type="ECO:0000313" key="2">
    <source>
        <dbReference type="EMBL" id="QHT67955.1"/>
    </source>
</evidence>
<sequence length="1651" mass="189138">MSVETPPVKDISKEKEVSLQEGTYEIIRNRLRKQGNELRNRLEKLNTERREVFGSIETKLLATERITTEHNCIPVDMVAIDSLFLFGYNVHMGLKTETTLADVLSVYRYENHTFHHLSLDVLNDPRFLEDFKNLYKYYRGTQFAKFAVIGLKLFMVFRVGKSPSDIKTFKWAIQEDKLIYVDNRSDHEFTYPDQHEFKWKRTNREARREGKFPHISIADRVFVETIGGDLTIKIENNTATGQGIYSEEVENKDQTLDDAEIHYTIIGNIVVLKIKPFQEHKYRYIVYNEKIRHAQRLDSLQDSCVLLPDDHGIIFANGYYLQTGEYKLFDNQMSDMLFEKKIASPNGEDFLYVFYNRNTGTYVLLSYNLIEQKVAIPIICHGYSIFENGELCYFKAENEQKKHHVVQIWQTPYVDPNYPILKTSDSYLYKIGNKDIVRAMAETNELLTLINRDDTYVNLYMDLVKMTTDIIDSYHWLNRTETYQLAEPLLEIKQSASSAIEEFEKVTRIRKNTSEEIDRVVQKVNKTVSELNKSQSDTINHFVQFLASFRSLRGETISLKNLQYTDLPLIEKKEKEIETLTAKLSNDAVVFLLRDDALAPYQTKVSSLHQSIAGIAKVIEANKVEEDIAAISTELEMLIDVVSNLKIEDATQTTRIIDNISAIYAQFNQIRAALKVKRKELLGVEGKAEFTSQLKLVDQGVANYLDISQTPEKCDEYVTKLMVQLEELEGRFSEFEDFIDKITQKREEVYNAFESKKLSITEARNKRSIALMQSAERILKGIQSRAATFTMVNEINGYFASDLMVDKVRDIIRQLADMGDTVKSDDIQSRLKTVQEETLRQLKDKQELFVDGSSVIKFGDFRFSTNTQPLDLSIVNQQGDMFYHLTGTNFFEKITDTAFLSTRDVWEQALISENTEVYRAEYLAYQILKSTIIKEKTGTYINGQGQSFHYLTTKELQLLTNAELLDYVQKFMAPRYNEGYIKGVHDQDAELILKALLELTSNIDLLKYPSKARACASLYWQAFAPTEFKEILHRRLKGVGVILQVFPDTKQFEGLVEEVQKEVANFTNDSRLFDTALASEAGEYLFYELTRSDDFIVDAEAAGLYEGFLAHLKDKKYTQPYEESVASLEKNQVAKFKLIKKWLNAFIDHTHLDEKREYLDEAAVLLFTDGLQQKKIIRISLKTELTGLQGAHAVIEGGKYLLNYNAFMVKLKTFDAHIVPRFQEYTALKKSMVAAFKEELRLDEFKSNVLTSFVRNKLIDQVYLPLIGANLAKQIGTVGANKRTDRMGMLLLISPPGYGKTTLMEYIANRLGIIFMKINGPAIGHKVTSLDPAEAPNAAAREEIEKLNLSLEMGDNVMLYLDDIQHCNPEFLQKFISLCDAQRKIEGVYKGKSHTYDLRGKKVCVVMAGNPYTESGSKFQIPDMLANRADIYNLGDIIGDSDEAFKLSYLENCLTANPVLQKLAMKSHKDVLTFIKIAQTGIRDGLTFEASHAAEEINEYVSILKKLLAIRDIILKVNKEYIYSAAQSDEFRTEPPFKLQGSYRNMNKIADKVVAMMNEQELRTVINSHYENEAQTLATGAEANLLKFKELTGQLTAADQKRWEDIKTTFLKNKKLKGLGADNQVGQVVVSMEVISDKLEGIKNILARKED</sequence>
<proteinExistence type="predicted"/>
<reference evidence="2 3" key="1">
    <citation type="submission" date="2020-01" db="EMBL/GenBank/DDBJ databases">
        <authorList>
            <person name="Kim M.K."/>
        </authorList>
    </citation>
    <scope>NUCLEOTIDE SEQUENCE [LARGE SCALE GENOMIC DNA]</scope>
    <source>
        <strain evidence="2 3">172606-1</strain>
    </source>
</reference>